<organism evidence="7 8">
    <name type="scientific">Agromyces atrinae</name>
    <dbReference type="NCBI Taxonomy" id="592376"/>
    <lineage>
        <taxon>Bacteria</taxon>
        <taxon>Bacillati</taxon>
        <taxon>Actinomycetota</taxon>
        <taxon>Actinomycetes</taxon>
        <taxon>Micrococcales</taxon>
        <taxon>Microbacteriaceae</taxon>
        <taxon>Agromyces</taxon>
    </lineage>
</organism>
<protein>
    <submittedName>
        <fullName evidence="6 7">AcrR family transcriptional regulator</fullName>
    </submittedName>
</protein>
<dbReference type="RefSeq" id="WP_129173114.1">
    <property type="nucleotide sequence ID" value="NZ_JACCBI010000001.1"/>
</dbReference>
<dbReference type="GO" id="GO:0000976">
    <property type="term" value="F:transcription cis-regulatory region binding"/>
    <property type="evidence" value="ECO:0007669"/>
    <property type="project" value="TreeGrafter"/>
</dbReference>
<dbReference type="InterPro" id="IPR049484">
    <property type="entry name" value="Rv0078-like_C"/>
</dbReference>
<keyword evidence="3" id="KW-0804">Transcription</keyword>
<evidence type="ECO:0000313" key="7">
    <source>
        <dbReference type="EMBL" id="RXZ87471.1"/>
    </source>
</evidence>
<keyword evidence="2 4" id="KW-0238">DNA-binding</keyword>
<dbReference type="InterPro" id="IPR009057">
    <property type="entry name" value="Homeodomain-like_sf"/>
</dbReference>
<accession>A0A4Q2MBM4</accession>
<dbReference type="SUPFAM" id="SSF46689">
    <property type="entry name" value="Homeodomain-like"/>
    <property type="match status" value="1"/>
</dbReference>
<feature type="DNA-binding region" description="H-T-H motif" evidence="4">
    <location>
        <begin position="41"/>
        <end position="60"/>
    </location>
</feature>
<reference evidence="7 8" key="1">
    <citation type="submission" date="2019-01" db="EMBL/GenBank/DDBJ databases">
        <title>Agromyces.</title>
        <authorList>
            <person name="Li J."/>
        </authorList>
    </citation>
    <scope>NUCLEOTIDE SEQUENCE [LARGE SCALE GENOMIC DNA]</scope>
    <source>
        <strain evidence="7 8">DSM 23870</strain>
    </source>
</reference>
<gene>
    <name evidence="6" type="ORF">BJ972_001337</name>
    <name evidence="7" type="ORF">ESP50_06025</name>
</gene>
<evidence type="ECO:0000313" key="8">
    <source>
        <dbReference type="Proteomes" id="UP000292686"/>
    </source>
</evidence>
<dbReference type="Proteomes" id="UP000581087">
    <property type="component" value="Unassembled WGS sequence"/>
</dbReference>
<dbReference type="Gene3D" id="1.10.357.10">
    <property type="entry name" value="Tetracycline Repressor, domain 2"/>
    <property type="match status" value="1"/>
</dbReference>
<dbReference type="Proteomes" id="UP000292686">
    <property type="component" value="Unassembled WGS sequence"/>
</dbReference>
<feature type="domain" description="HTH tetR-type" evidence="5">
    <location>
        <begin position="18"/>
        <end position="78"/>
    </location>
</feature>
<proteinExistence type="predicted"/>
<dbReference type="InterPro" id="IPR001647">
    <property type="entry name" value="HTH_TetR"/>
</dbReference>
<dbReference type="Pfam" id="PF00440">
    <property type="entry name" value="TetR_N"/>
    <property type="match status" value="1"/>
</dbReference>
<evidence type="ECO:0000313" key="9">
    <source>
        <dbReference type="Proteomes" id="UP000581087"/>
    </source>
</evidence>
<dbReference type="InterPro" id="IPR050109">
    <property type="entry name" value="HTH-type_TetR-like_transc_reg"/>
</dbReference>
<dbReference type="EMBL" id="SDPM01000002">
    <property type="protein sequence ID" value="RXZ87471.1"/>
    <property type="molecule type" value="Genomic_DNA"/>
</dbReference>
<dbReference type="PROSITE" id="PS50977">
    <property type="entry name" value="HTH_TETR_2"/>
    <property type="match status" value="1"/>
</dbReference>
<evidence type="ECO:0000256" key="1">
    <source>
        <dbReference type="ARBA" id="ARBA00023015"/>
    </source>
</evidence>
<dbReference type="PANTHER" id="PTHR30055:SF234">
    <property type="entry name" value="HTH-TYPE TRANSCRIPTIONAL REGULATOR BETI"/>
    <property type="match status" value="1"/>
</dbReference>
<reference evidence="6 9" key="2">
    <citation type="submission" date="2020-07" db="EMBL/GenBank/DDBJ databases">
        <title>Sequencing the genomes of 1000 actinobacteria strains.</title>
        <authorList>
            <person name="Klenk H.-P."/>
        </authorList>
    </citation>
    <scope>NUCLEOTIDE SEQUENCE [LARGE SCALE GENOMIC DNA]</scope>
    <source>
        <strain evidence="6 9">DSM 23870</strain>
    </source>
</reference>
<evidence type="ECO:0000313" key="6">
    <source>
        <dbReference type="EMBL" id="NYD66818.1"/>
    </source>
</evidence>
<evidence type="ECO:0000259" key="5">
    <source>
        <dbReference type="PROSITE" id="PS50977"/>
    </source>
</evidence>
<keyword evidence="1" id="KW-0805">Transcription regulation</keyword>
<dbReference type="GO" id="GO:0003700">
    <property type="term" value="F:DNA-binding transcription factor activity"/>
    <property type="evidence" value="ECO:0007669"/>
    <property type="project" value="TreeGrafter"/>
</dbReference>
<evidence type="ECO:0000256" key="2">
    <source>
        <dbReference type="ARBA" id="ARBA00023125"/>
    </source>
</evidence>
<dbReference type="AlphaFoldDB" id="A0A4Q2MBM4"/>
<evidence type="ECO:0000256" key="4">
    <source>
        <dbReference type="PROSITE-ProRule" id="PRU00335"/>
    </source>
</evidence>
<dbReference type="OrthoDB" id="4726108at2"/>
<comment type="caution">
    <text evidence="7">The sequence shown here is derived from an EMBL/GenBank/DDBJ whole genome shotgun (WGS) entry which is preliminary data.</text>
</comment>
<dbReference type="EMBL" id="JACCBI010000001">
    <property type="protein sequence ID" value="NYD66818.1"/>
    <property type="molecule type" value="Genomic_DNA"/>
</dbReference>
<name>A0A4Q2MBM4_9MICO</name>
<dbReference type="PRINTS" id="PR00455">
    <property type="entry name" value="HTHTETR"/>
</dbReference>
<dbReference type="Pfam" id="PF21351">
    <property type="entry name" value="TetR_C_41"/>
    <property type="match status" value="1"/>
</dbReference>
<evidence type="ECO:0000256" key="3">
    <source>
        <dbReference type="ARBA" id="ARBA00023163"/>
    </source>
</evidence>
<keyword evidence="8" id="KW-1185">Reference proteome</keyword>
<sequence>MAEVTEHSSRGTKAEQRDRSRALLIDVATERFARDGYHATALEGLVADAGLTRGALYHHFASKIGLFEAVLQSALERVAEAVERASDGDAPARTRFLSGCRAFLEASVDPAVRRILLVDGPIVLGWDAWRDGDSATSARLLDVGLQELVDAGDIDERDLAAVSAMLSGALNEVALSLGDRREPEPEIDAAMRVLERFLGGLAAPERPVE</sequence>
<dbReference type="PANTHER" id="PTHR30055">
    <property type="entry name" value="HTH-TYPE TRANSCRIPTIONAL REGULATOR RUTR"/>
    <property type="match status" value="1"/>
</dbReference>